<dbReference type="EC" id="2.1.1.77" evidence="3"/>
<keyword evidence="13" id="KW-1185">Reference proteome</keyword>
<protein>
    <recommendedName>
        <fullName evidence="4">Protein-L-isoaspartate O-methyltransferase</fullName>
        <ecNumber evidence="3">2.1.1.77</ecNumber>
    </recommendedName>
    <alternativeName>
        <fullName evidence="11">L-isoaspartyl protein carboxyl methyltransferase</fullName>
    </alternativeName>
    <alternativeName>
        <fullName evidence="9">Protein L-isoaspartyl methyltransferase</fullName>
    </alternativeName>
    <alternativeName>
        <fullName evidence="10">Protein-beta-aspartate methyltransferase</fullName>
    </alternativeName>
</protein>
<dbReference type="RefSeq" id="WP_354502588.1">
    <property type="nucleotide sequence ID" value="NZ_JBEPLV010000008.1"/>
</dbReference>
<dbReference type="PANTHER" id="PTHR11579">
    <property type="entry name" value="PROTEIN-L-ISOASPARTATE O-METHYLTRANSFERASE"/>
    <property type="match status" value="1"/>
</dbReference>
<dbReference type="Gene3D" id="3.40.50.150">
    <property type="entry name" value="Vaccinia Virus protein VP39"/>
    <property type="match status" value="1"/>
</dbReference>
<comment type="caution">
    <text evidence="12">The sequence shown here is derived from an EMBL/GenBank/DDBJ whole genome shotgun (WGS) entry which is preliminary data.</text>
</comment>
<organism evidence="12 13">
    <name type="scientific">Paenibacillus favisporus</name>
    <dbReference type="NCBI Taxonomy" id="221028"/>
    <lineage>
        <taxon>Bacteria</taxon>
        <taxon>Bacillati</taxon>
        <taxon>Bacillota</taxon>
        <taxon>Bacilli</taxon>
        <taxon>Bacillales</taxon>
        <taxon>Paenibacillaceae</taxon>
        <taxon>Paenibacillus</taxon>
    </lineage>
</organism>
<evidence type="ECO:0000256" key="10">
    <source>
        <dbReference type="ARBA" id="ARBA00031323"/>
    </source>
</evidence>
<proteinExistence type="inferred from homology"/>
<evidence type="ECO:0000256" key="7">
    <source>
        <dbReference type="ARBA" id="ARBA00022679"/>
    </source>
</evidence>
<reference evidence="12 13" key="1">
    <citation type="submission" date="2024-06" db="EMBL/GenBank/DDBJ databases">
        <title>Genomic Encyclopedia of Type Strains, Phase IV (KMG-IV): sequencing the most valuable type-strain genomes for metagenomic binning, comparative biology and taxonomic classification.</title>
        <authorList>
            <person name="Goeker M."/>
        </authorList>
    </citation>
    <scope>NUCLEOTIDE SEQUENCE [LARGE SCALE GENOMIC DNA]</scope>
    <source>
        <strain evidence="12 13">DSM 17253</strain>
    </source>
</reference>
<evidence type="ECO:0000256" key="11">
    <source>
        <dbReference type="ARBA" id="ARBA00031350"/>
    </source>
</evidence>
<keyword evidence="6" id="KW-0489">Methyltransferase</keyword>
<comment type="similarity">
    <text evidence="2">Belongs to the methyltransferase superfamily. L-isoaspartyl/D-aspartyl protein methyltransferase family.</text>
</comment>
<name>A0ABV2FCJ8_9BACL</name>
<dbReference type="InterPro" id="IPR000682">
    <property type="entry name" value="PCMT"/>
</dbReference>
<accession>A0ABV2FCJ8</accession>
<dbReference type="InterPro" id="IPR029063">
    <property type="entry name" value="SAM-dependent_MTases_sf"/>
</dbReference>
<dbReference type="EMBL" id="JBEPLV010000008">
    <property type="protein sequence ID" value="MET3549506.1"/>
    <property type="molecule type" value="Genomic_DNA"/>
</dbReference>
<dbReference type="PANTHER" id="PTHR11579:SF0">
    <property type="entry name" value="PROTEIN-L-ISOASPARTATE(D-ASPARTATE) O-METHYLTRANSFERASE"/>
    <property type="match status" value="1"/>
</dbReference>
<keyword evidence="8" id="KW-0949">S-adenosyl-L-methionine</keyword>
<keyword evidence="5" id="KW-0963">Cytoplasm</keyword>
<evidence type="ECO:0000256" key="8">
    <source>
        <dbReference type="ARBA" id="ARBA00022691"/>
    </source>
</evidence>
<evidence type="ECO:0000256" key="1">
    <source>
        <dbReference type="ARBA" id="ARBA00004496"/>
    </source>
</evidence>
<keyword evidence="7" id="KW-0808">Transferase</keyword>
<dbReference type="Pfam" id="PF01135">
    <property type="entry name" value="PCMT"/>
    <property type="match status" value="1"/>
</dbReference>
<evidence type="ECO:0000256" key="5">
    <source>
        <dbReference type="ARBA" id="ARBA00022490"/>
    </source>
</evidence>
<evidence type="ECO:0000256" key="9">
    <source>
        <dbReference type="ARBA" id="ARBA00030757"/>
    </source>
</evidence>
<evidence type="ECO:0000256" key="6">
    <source>
        <dbReference type="ARBA" id="ARBA00022603"/>
    </source>
</evidence>
<dbReference type="Proteomes" id="UP001549098">
    <property type="component" value="Unassembled WGS sequence"/>
</dbReference>
<dbReference type="SUPFAM" id="SSF53335">
    <property type="entry name" value="S-adenosyl-L-methionine-dependent methyltransferases"/>
    <property type="match status" value="1"/>
</dbReference>
<evidence type="ECO:0000256" key="2">
    <source>
        <dbReference type="ARBA" id="ARBA00005369"/>
    </source>
</evidence>
<comment type="subcellular location">
    <subcellularLocation>
        <location evidence="1">Cytoplasm</location>
    </subcellularLocation>
</comment>
<dbReference type="CDD" id="cd02440">
    <property type="entry name" value="AdoMet_MTases"/>
    <property type="match status" value="1"/>
</dbReference>
<evidence type="ECO:0000313" key="13">
    <source>
        <dbReference type="Proteomes" id="UP001549098"/>
    </source>
</evidence>
<gene>
    <name evidence="12" type="ORF">ABID47_006143</name>
</gene>
<evidence type="ECO:0000313" key="12">
    <source>
        <dbReference type="EMBL" id="MET3549506.1"/>
    </source>
</evidence>
<sequence length="249" mass="27572">MNPNHLIELDGLHVSPSILNAFEQVDGAKFLFHQDGSRVIQSTNPRFMAEMLECLQVQKGQRVLEIGTGSGLNAALISNLIGPEGTLHTVEVDPSVAKRAKAKLESSGIRNVKVICGDGFYGYHQSIPYDRIIAAAKPPFLPQPWIDQLAIGGILVTPLDLEALGDAYVIAFNKVSEHSLVSLSLMKGNFMRMAPSVEQLVLKSGKPNMVQTDFDIDRLQIRARRNPNRKNTWTDQVSFDAWDFEYIGL</sequence>
<evidence type="ECO:0000256" key="4">
    <source>
        <dbReference type="ARBA" id="ARBA00013346"/>
    </source>
</evidence>
<evidence type="ECO:0000256" key="3">
    <source>
        <dbReference type="ARBA" id="ARBA00011890"/>
    </source>
</evidence>